<feature type="transmembrane region" description="Helical" evidence="2">
    <location>
        <begin position="94"/>
        <end position="110"/>
    </location>
</feature>
<evidence type="ECO:0000313" key="4">
    <source>
        <dbReference type="Proteomes" id="UP001205601"/>
    </source>
</evidence>
<feature type="region of interest" description="Disordered" evidence="1">
    <location>
        <begin position="27"/>
        <end position="46"/>
    </location>
</feature>
<sequence length="499" mass="52836">MHRYYSVAGVPASVALDGWWLDAATEDGGREGRPPAPPPASGGSRRVQGHGLRLLLIAGLADLLFWRQTPGLSMALFAAGVFLVACADARPRKVLLRPAALLAAAAAPVVELAQPLSVAFLIAGLTAAIVLCRAPGAGGGQSGTAALRLAARLPFGGLGAFVAWLGTLDLRSCTGQAGAGPDNALLRGALRDWGFPVAGLVAFGALLAEANPLLSRALTQDLDLPSLMQRGAFWIGFGLLAWPLLDRMAPFPAHAPRPSWRLPHLGINARSTLRALWVFNLLIGGQNVLDLAILTAGAELPDGMSHASYAHRGAYPLLATALLAGAFALAARPYLDTRRSLRPLLHLWLAQNLLLCLSAALRLDLYVAAYGLTYLRLHAFIWMGLVAGGLALTAWQIGRGLPNRWLLSRAATLGFGTLYACAFVNFAAIIATHNLTRAEPDWDYLCALGPTAAAALAASPQPLPCTIAAPRIEGWRDWGFRNWRVSLYLQPTLTGVRGE</sequence>
<organism evidence="3 4">
    <name type="scientific">Albidovulum sediminis</name>
    <dbReference type="NCBI Taxonomy" id="3066345"/>
    <lineage>
        <taxon>Bacteria</taxon>
        <taxon>Pseudomonadati</taxon>
        <taxon>Pseudomonadota</taxon>
        <taxon>Alphaproteobacteria</taxon>
        <taxon>Rhodobacterales</taxon>
        <taxon>Paracoccaceae</taxon>
        <taxon>Albidovulum</taxon>
    </lineage>
</organism>
<feature type="transmembrane region" description="Helical" evidence="2">
    <location>
        <begin position="314"/>
        <end position="335"/>
    </location>
</feature>
<accession>A0ABT2NPV3</accession>
<dbReference type="Proteomes" id="UP001205601">
    <property type="component" value="Unassembled WGS sequence"/>
</dbReference>
<comment type="caution">
    <text evidence="3">The sequence shown here is derived from an EMBL/GenBank/DDBJ whole genome shotgun (WGS) entry which is preliminary data.</text>
</comment>
<keyword evidence="2" id="KW-0472">Membrane</keyword>
<evidence type="ECO:0000256" key="1">
    <source>
        <dbReference type="SAM" id="MobiDB-lite"/>
    </source>
</evidence>
<evidence type="ECO:0000313" key="3">
    <source>
        <dbReference type="EMBL" id="MCT8330967.1"/>
    </source>
</evidence>
<feature type="transmembrane region" description="Helical" evidence="2">
    <location>
        <begin position="347"/>
        <end position="367"/>
    </location>
</feature>
<dbReference type="Pfam" id="PF13687">
    <property type="entry name" value="DUF4153"/>
    <property type="match status" value="1"/>
</dbReference>
<dbReference type="InterPro" id="IPR025291">
    <property type="entry name" value="DUF4153"/>
</dbReference>
<keyword evidence="2" id="KW-1133">Transmembrane helix</keyword>
<proteinExistence type="predicted"/>
<feature type="transmembrane region" description="Helical" evidence="2">
    <location>
        <begin position="379"/>
        <end position="398"/>
    </location>
</feature>
<feature type="transmembrane region" description="Helical" evidence="2">
    <location>
        <begin position="410"/>
        <end position="431"/>
    </location>
</feature>
<gene>
    <name evidence="3" type="ORF">N5I32_15725</name>
</gene>
<keyword evidence="2" id="KW-0812">Transmembrane</keyword>
<feature type="transmembrane region" description="Helical" evidence="2">
    <location>
        <begin position="146"/>
        <end position="166"/>
    </location>
</feature>
<feature type="transmembrane region" description="Helical" evidence="2">
    <location>
        <begin position="193"/>
        <end position="215"/>
    </location>
</feature>
<feature type="transmembrane region" description="Helical" evidence="2">
    <location>
        <begin position="70"/>
        <end position="87"/>
    </location>
</feature>
<protein>
    <submittedName>
        <fullName evidence="3">DUF4173 domain-containing protein</fullName>
    </submittedName>
</protein>
<name>A0ABT2NPV3_9RHOB</name>
<reference evidence="4" key="1">
    <citation type="submission" date="2023-07" db="EMBL/GenBank/DDBJ databases">
        <title>Defluviimonas sediminis sp. nov., isolated from mangrove sediment.</title>
        <authorList>
            <person name="Liu L."/>
            <person name="Li J."/>
            <person name="Huang Y."/>
            <person name="Pan J."/>
            <person name="Li M."/>
        </authorList>
    </citation>
    <scope>NUCLEOTIDE SEQUENCE [LARGE SCALE GENOMIC DNA]</scope>
    <source>
        <strain evidence="4">FT324</strain>
    </source>
</reference>
<keyword evidence="4" id="KW-1185">Reference proteome</keyword>
<evidence type="ECO:0000256" key="2">
    <source>
        <dbReference type="SAM" id="Phobius"/>
    </source>
</evidence>
<feature type="transmembrane region" description="Helical" evidence="2">
    <location>
        <begin position="116"/>
        <end position="134"/>
    </location>
</feature>
<dbReference type="RefSeq" id="WP_261496864.1">
    <property type="nucleotide sequence ID" value="NZ_JAOCQF010000003.1"/>
</dbReference>
<dbReference type="EMBL" id="JAOCQF010000003">
    <property type="protein sequence ID" value="MCT8330967.1"/>
    <property type="molecule type" value="Genomic_DNA"/>
</dbReference>